<evidence type="ECO:0000313" key="2">
    <source>
        <dbReference type="Proteomes" id="UP000814128"/>
    </source>
</evidence>
<evidence type="ECO:0000313" key="1">
    <source>
        <dbReference type="EMBL" id="KAI0033867.1"/>
    </source>
</evidence>
<accession>A0ACB8QQA8</accession>
<keyword evidence="2" id="KW-1185">Reference proteome</keyword>
<reference evidence="1" key="1">
    <citation type="submission" date="2021-02" db="EMBL/GenBank/DDBJ databases">
        <authorList>
            <consortium name="DOE Joint Genome Institute"/>
            <person name="Ahrendt S."/>
            <person name="Looney B.P."/>
            <person name="Miyauchi S."/>
            <person name="Morin E."/>
            <person name="Drula E."/>
            <person name="Courty P.E."/>
            <person name="Chicoki N."/>
            <person name="Fauchery L."/>
            <person name="Kohler A."/>
            <person name="Kuo A."/>
            <person name="Labutti K."/>
            <person name="Pangilinan J."/>
            <person name="Lipzen A."/>
            <person name="Riley R."/>
            <person name="Andreopoulos W."/>
            <person name="He G."/>
            <person name="Johnson J."/>
            <person name="Barry K.W."/>
            <person name="Grigoriev I.V."/>
            <person name="Nagy L."/>
            <person name="Hibbett D."/>
            <person name="Henrissat B."/>
            <person name="Matheny P.B."/>
            <person name="Labbe J."/>
            <person name="Martin F."/>
        </authorList>
    </citation>
    <scope>NUCLEOTIDE SEQUENCE</scope>
    <source>
        <strain evidence="1">EC-137</strain>
    </source>
</reference>
<sequence>MSHRLTSLLLAGAVLAPSEAFAALHQGLTSALAHTTFDYIIVGGGAAGAVVANRLSEDHDISVLLIEAGSRKGSDFNDTAIEIPGRSAALQKTRFDWNFTTTPQVGYDNRSIAYPRGHVLGGSTAINVMAYCRGSRDDYDRWARVTGDYGWSWDSLFPYILNLDRVTPSADGHSTAGQFNPDVHGHTGLLNISLANYFIEPGALSINASHELSSQFPFNLDFNSGNTVGLSYTQQTIYKGARFTSAHGYLAPFFERPNLDVVVNTLVTKVVQTGTHRDVPAFRAVQVYNSSTNTTTKLTARHEVILSAGAVKSPHLLMLSGIGDTSELSAVGIEPLVSLPDVGKNLQDHVFLPLIHTVVPGVFTLNQLRENATFAAAALAQWTNTRTGPLTLPGGDTWGWFRLPASSSAFEIAPDPSAGETSAHYEAIIEDTFISKVLTPPSTGNFLTLLLNLISPASRGTISLASADPLAAPLIDPRFLTAPVDIAMIREAIRAVRVFLAAPAWQGWITGEYGALANATTDAELDAFARSNADSVDHVSGTVAMGPRECTRVGCGALNPDLSVKGTVGLRVVDASAFPFIISGHTQGSTYILAERASDIIKNARH</sequence>
<name>A0ACB8QQA8_9AGAM</name>
<proteinExistence type="predicted"/>
<gene>
    <name evidence="1" type="ORF">K488DRAFT_77604</name>
</gene>
<reference evidence="1" key="2">
    <citation type="journal article" date="2022" name="New Phytol.">
        <title>Evolutionary transition to the ectomycorrhizal habit in the genomes of a hyperdiverse lineage of mushroom-forming fungi.</title>
        <authorList>
            <person name="Looney B."/>
            <person name="Miyauchi S."/>
            <person name="Morin E."/>
            <person name="Drula E."/>
            <person name="Courty P.E."/>
            <person name="Kohler A."/>
            <person name="Kuo A."/>
            <person name="LaButti K."/>
            <person name="Pangilinan J."/>
            <person name="Lipzen A."/>
            <person name="Riley R."/>
            <person name="Andreopoulos W."/>
            <person name="He G."/>
            <person name="Johnson J."/>
            <person name="Nolan M."/>
            <person name="Tritt A."/>
            <person name="Barry K.W."/>
            <person name="Grigoriev I.V."/>
            <person name="Nagy L.G."/>
            <person name="Hibbett D."/>
            <person name="Henrissat B."/>
            <person name="Matheny P.B."/>
            <person name="Labbe J."/>
            <person name="Martin F.M."/>
        </authorList>
    </citation>
    <scope>NUCLEOTIDE SEQUENCE</scope>
    <source>
        <strain evidence="1">EC-137</strain>
    </source>
</reference>
<dbReference type="EMBL" id="MU273510">
    <property type="protein sequence ID" value="KAI0033867.1"/>
    <property type="molecule type" value="Genomic_DNA"/>
</dbReference>
<protein>
    <submittedName>
        <fullName evidence="1">Alcohol oxidase</fullName>
    </submittedName>
</protein>
<organism evidence="1 2">
    <name type="scientific">Vararia minispora EC-137</name>
    <dbReference type="NCBI Taxonomy" id="1314806"/>
    <lineage>
        <taxon>Eukaryota</taxon>
        <taxon>Fungi</taxon>
        <taxon>Dikarya</taxon>
        <taxon>Basidiomycota</taxon>
        <taxon>Agaricomycotina</taxon>
        <taxon>Agaricomycetes</taxon>
        <taxon>Russulales</taxon>
        <taxon>Lachnocladiaceae</taxon>
        <taxon>Vararia</taxon>
    </lineage>
</organism>
<comment type="caution">
    <text evidence="1">The sequence shown here is derived from an EMBL/GenBank/DDBJ whole genome shotgun (WGS) entry which is preliminary data.</text>
</comment>
<dbReference type="Proteomes" id="UP000814128">
    <property type="component" value="Unassembled WGS sequence"/>
</dbReference>